<comment type="similarity">
    <text evidence="1">Belongs to the WEB family.</text>
</comment>
<name>A0AAV5DY41_ELECO</name>
<keyword evidence="2 3" id="KW-0175">Coiled coil</keyword>
<gene>
    <name evidence="5" type="primary">gb02017</name>
    <name evidence="5" type="ORF">PR202_gb02017</name>
</gene>
<accession>A0AAV5DY41</accession>
<dbReference type="PANTHER" id="PTHR32054">
    <property type="entry name" value="HEAVY CHAIN, PUTATIVE, EXPRESSED-RELATED-RELATED"/>
    <property type="match status" value="1"/>
</dbReference>
<feature type="region of interest" description="Disordered" evidence="4">
    <location>
        <begin position="213"/>
        <end position="261"/>
    </location>
</feature>
<feature type="compositionally biased region" description="Basic and acidic residues" evidence="4">
    <location>
        <begin position="84"/>
        <end position="94"/>
    </location>
</feature>
<evidence type="ECO:0000256" key="2">
    <source>
        <dbReference type="ARBA" id="ARBA00023054"/>
    </source>
</evidence>
<protein>
    <submittedName>
        <fullName evidence="5">Uncharacterized protein</fullName>
    </submittedName>
</protein>
<keyword evidence="6" id="KW-1185">Reference proteome</keyword>
<feature type="region of interest" description="Disordered" evidence="4">
    <location>
        <begin position="178"/>
        <end position="201"/>
    </location>
</feature>
<feature type="coiled-coil region" evidence="3">
    <location>
        <begin position="289"/>
        <end position="422"/>
    </location>
</feature>
<feature type="compositionally biased region" description="Basic and acidic residues" evidence="4">
    <location>
        <begin position="510"/>
        <end position="520"/>
    </location>
</feature>
<sequence>MESAMEQNSVESRSGDAMSIFAESIDVRRPGRSRRRAAAQKILSPEIEQHAKLSAERRQQRRAVVERERARAELELSRATSMAKELERQIEQTRRVKASPSPHHRPAEFHGTRASGGGSRRKTTALVDAPGGGDGDEQTPQKMKSEALYAEVMHELERVKRELRKLQREVRAARQAVARADRAAETPTSSVMSSDGGGKREANEDRIIAEHAEAVEANEERGIEEHAEAKGRIVSKDTSDTESEEKFATASSSEVEDEESSAALLPINQHVEVEHRHHEDDDDASSLLQQQAQAELDSARTKLASVKQEGVQFATAINLTREEIARVREEVARITEQEAKAGAQARQLEARLGRARARLEAAAAEDERAEAEMTEVAAAARRVEEEVGAEVAAAERRVRRAVKELEAARAAEAAAAARLQAAGVMMVEEVTASGDVTVARFEYEYLTGRVEVVRAAAEKKVAAAEAWVEALQAGEKEITMRAEAIEKELAEAMAAGGEAEDEGSQSQRADGTELEPRDDGSPSQQRAPRRRAAAHREREAPAKSGRTRAPARKPSSFDTERKRKTRVRFSCLKVIAGKCSGRC</sequence>
<proteinExistence type="inferred from homology"/>
<feature type="region of interest" description="Disordered" evidence="4">
    <location>
        <begin position="493"/>
        <end position="563"/>
    </location>
</feature>
<feature type="region of interest" description="Disordered" evidence="4">
    <location>
        <begin position="76"/>
        <end position="141"/>
    </location>
</feature>
<dbReference type="EMBL" id="BQKI01000071">
    <property type="protein sequence ID" value="GJN15126.1"/>
    <property type="molecule type" value="Genomic_DNA"/>
</dbReference>
<dbReference type="Proteomes" id="UP001054889">
    <property type="component" value="Unassembled WGS sequence"/>
</dbReference>
<reference evidence="5" key="2">
    <citation type="submission" date="2021-12" db="EMBL/GenBank/DDBJ databases">
        <title>Resequencing data analysis of finger millet.</title>
        <authorList>
            <person name="Hatakeyama M."/>
            <person name="Aluri S."/>
            <person name="Balachadran M.T."/>
            <person name="Sivarajan S.R."/>
            <person name="Poveda L."/>
            <person name="Shimizu-Inatsugi R."/>
            <person name="Schlapbach R."/>
            <person name="Sreeman S.M."/>
            <person name="Shimizu K.K."/>
        </authorList>
    </citation>
    <scope>NUCLEOTIDE SEQUENCE</scope>
</reference>
<dbReference type="AlphaFoldDB" id="A0AAV5DY41"/>
<evidence type="ECO:0000256" key="3">
    <source>
        <dbReference type="SAM" id="Coils"/>
    </source>
</evidence>
<evidence type="ECO:0000313" key="5">
    <source>
        <dbReference type="EMBL" id="GJN15126.1"/>
    </source>
</evidence>
<feature type="compositionally biased region" description="Basic and acidic residues" evidence="4">
    <location>
        <begin position="213"/>
        <end position="247"/>
    </location>
</feature>
<organism evidence="5 6">
    <name type="scientific">Eleusine coracana subsp. coracana</name>
    <dbReference type="NCBI Taxonomy" id="191504"/>
    <lineage>
        <taxon>Eukaryota</taxon>
        <taxon>Viridiplantae</taxon>
        <taxon>Streptophyta</taxon>
        <taxon>Embryophyta</taxon>
        <taxon>Tracheophyta</taxon>
        <taxon>Spermatophyta</taxon>
        <taxon>Magnoliopsida</taxon>
        <taxon>Liliopsida</taxon>
        <taxon>Poales</taxon>
        <taxon>Poaceae</taxon>
        <taxon>PACMAD clade</taxon>
        <taxon>Chloridoideae</taxon>
        <taxon>Cynodonteae</taxon>
        <taxon>Eleusininae</taxon>
        <taxon>Eleusine</taxon>
    </lineage>
</organism>
<dbReference type="PANTHER" id="PTHR32054:SF76">
    <property type="entry name" value="OS05G0550100 PROTEIN"/>
    <property type="match status" value="1"/>
</dbReference>
<dbReference type="GO" id="GO:0009904">
    <property type="term" value="P:chloroplast accumulation movement"/>
    <property type="evidence" value="ECO:0007669"/>
    <property type="project" value="TreeGrafter"/>
</dbReference>
<dbReference type="GO" id="GO:0009903">
    <property type="term" value="P:chloroplast avoidance movement"/>
    <property type="evidence" value="ECO:0007669"/>
    <property type="project" value="TreeGrafter"/>
</dbReference>
<dbReference type="GO" id="GO:0005829">
    <property type="term" value="C:cytosol"/>
    <property type="evidence" value="ECO:0007669"/>
    <property type="project" value="TreeGrafter"/>
</dbReference>
<evidence type="ECO:0000256" key="4">
    <source>
        <dbReference type="SAM" id="MobiDB-lite"/>
    </source>
</evidence>
<feature type="compositionally biased region" description="Basic and acidic residues" evidence="4">
    <location>
        <begin position="47"/>
        <end position="63"/>
    </location>
</feature>
<comment type="caution">
    <text evidence="5">The sequence shown here is derived from an EMBL/GenBank/DDBJ whole genome shotgun (WGS) entry which is preliminary data.</text>
</comment>
<evidence type="ECO:0000256" key="1">
    <source>
        <dbReference type="ARBA" id="ARBA00005485"/>
    </source>
</evidence>
<evidence type="ECO:0000313" key="6">
    <source>
        <dbReference type="Proteomes" id="UP001054889"/>
    </source>
</evidence>
<reference evidence="5" key="1">
    <citation type="journal article" date="2018" name="DNA Res.">
        <title>Multiple hybrid de novo genome assembly of finger millet, an orphan allotetraploid crop.</title>
        <authorList>
            <person name="Hatakeyama M."/>
            <person name="Aluri S."/>
            <person name="Balachadran M.T."/>
            <person name="Sivarajan S.R."/>
            <person name="Patrignani A."/>
            <person name="Gruter S."/>
            <person name="Poveda L."/>
            <person name="Shimizu-Inatsugi R."/>
            <person name="Baeten J."/>
            <person name="Francoijs K.J."/>
            <person name="Nataraja K.N."/>
            <person name="Reddy Y.A.N."/>
            <person name="Phadnis S."/>
            <person name="Ravikumar R.L."/>
            <person name="Schlapbach R."/>
            <person name="Sreeman S.M."/>
            <person name="Shimizu K.K."/>
        </authorList>
    </citation>
    <scope>NUCLEOTIDE SEQUENCE</scope>
</reference>
<feature type="region of interest" description="Disordered" evidence="4">
    <location>
        <begin position="29"/>
        <end position="63"/>
    </location>
</feature>